<protein>
    <recommendedName>
        <fullName evidence="1">Novel STAND NTPase 3 domain-containing protein</fullName>
    </recommendedName>
</protein>
<comment type="caution">
    <text evidence="2">The sequence shown here is derived from an EMBL/GenBank/DDBJ whole genome shotgun (WGS) entry which is preliminary data.</text>
</comment>
<gene>
    <name evidence="2" type="ORF">ACFSGI_18165</name>
</gene>
<dbReference type="InterPro" id="IPR049050">
    <property type="entry name" value="nSTAND3"/>
</dbReference>
<dbReference type="RefSeq" id="WP_204825580.1">
    <property type="nucleotide sequence ID" value="NZ_JBHUGF010000010.1"/>
</dbReference>
<evidence type="ECO:0000313" key="3">
    <source>
        <dbReference type="Proteomes" id="UP001597403"/>
    </source>
</evidence>
<dbReference type="SUPFAM" id="SSF52540">
    <property type="entry name" value="P-loop containing nucleoside triphosphate hydrolases"/>
    <property type="match status" value="1"/>
</dbReference>
<keyword evidence="3" id="KW-1185">Reference proteome</keyword>
<dbReference type="Pfam" id="PF20720">
    <property type="entry name" value="nSTAND3"/>
    <property type="match status" value="1"/>
</dbReference>
<proteinExistence type="predicted"/>
<dbReference type="Gene3D" id="3.40.50.300">
    <property type="entry name" value="P-loop containing nucleotide triphosphate hydrolases"/>
    <property type="match status" value="1"/>
</dbReference>
<sequence length="1252" mass="146828">MSKINQIQNRIRELSGDVFQKVSDAYLHVKGYSDINPLGSVIGADKVRKGTPDSLCTLTNGKYAFFEYTTQQSNLYKKIIEDLEKCFDEGKTGIAVDLIDEVVYCHTSSLSTEEEKGIRKLCQDKGVNINIFGIGPLSFDLYQKYPGIARDLLGIEVDTGQVITIEDFVLSYNKSAVATPLDTQFHFREEEVNAIVTALETTDLIVISGRSGVGKSRIALECCHKFKQIHLDYEIRCIFNRGVSIFEDLAVHFSDSKPFLIFVDDANRLNQLDYVLQWIHKQEFGRKIKIIVTVRDYAIEKIQNIARQYGGGYELEINPLTNEQISNLIEEEFEIKNGHYLERISEIAKGNPRLAIMAAKVAKKENNLQSIRDVTMIYEEYYESIKRDIDALDDVNIKKTAGIVSFFRTIDFSNNDQMTSIEEAFFISKYEFWEALKKLHDIEVFDMYENEAVRVSDQVLATYLFYLTVFKESIIDFSCLLNKFFPKRKQLIIDAINPVLNSLNSKDIMEKMSSHVKNALAIAKEKGDGETTIELYSMFWFIDQTSTLLYVRDSVKGLEPEGFDYKDFHIKKDNNIPKPSLLSILSAFISSEKEMFKIANELLLSLFDKRPSLASYVYTILTETFGFDLDSHLFEYEYQHIVIDVLWNEIQINKNDVLMKLLVKIADNYLKTKFESTDYHGKSVRFRKFELYNSESINQLRTKIWNYIFELYNKKELRSEVLEMIYNYSSSRLDVCTTEIIQSDYIVLFPFVVNFFDKESYLECSILQEYFDLLEDHKIEFDIKMQEKFKNETYILSELLFGELEELDGEGFDYSKITEMRNEKIRDFFREYTQVDYLNFFKQCIDIKTSGFLKNRDEYRFYESLFEVFGALLDRDATLGITVFNEYLNLNDPLSINPISLLAVFTSRVEDYKSLSSIISNSHVTSINNWLYGYLFHLPKDNITEEDASLLLTLYKEASAEHMPYQTDYLLKYMDKNEKMITTVITILLERTNVNKQFAGAFEMMFNPHTEINKNLTMLFKADIDLLKRAYLVVLECSHHHVDYDGSNLNKILKLEPKFMLELIERYEDLRNRRYNDDNDYSCVWLHEEYDEIMEEVLLSIFEYQKTRYSYREPLLETIFLHNREENSLVIERQDNFLKQIISKLNSNIELMKMIFHIVSHFSTERRLSLLQEFLLYNQDYSYFRKLPLEESSRSWSGSEVPILQQRIAYFESVLGLLNSVDLLEHKHGIEGQISYLRDRIEQEKKRDFLDD</sequence>
<reference evidence="3" key="1">
    <citation type="journal article" date="2019" name="Int. J. Syst. Evol. Microbiol.">
        <title>The Global Catalogue of Microorganisms (GCM) 10K type strain sequencing project: providing services to taxonomists for standard genome sequencing and annotation.</title>
        <authorList>
            <consortium name="The Broad Institute Genomics Platform"/>
            <consortium name="The Broad Institute Genome Sequencing Center for Infectious Disease"/>
            <person name="Wu L."/>
            <person name="Ma J."/>
        </authorList>
    </citation>
    <scope>NUCLEOTIDE SEQUENCE [LARGE SCALE GENOMIC DNA]</scope>
    <source>
        <strain evidence="3">CGMCC 1.15067</strain>
    </source>
</reference>
<dbReference type="EMBL" id="JBHUGF010000010">
    <property type="protein sequence ID" value="MFD1991901.1"/>
    <property type="molecule type" value="Genomic_DNA"/>
</dbReference>
<dbReference type="InterPro" id="IPR027417">
    <property type="entry name" value="P-loop_NTPase"/>
</dbReference>
<dbReference type="Proteomes" id="UP001597403">
    <property type="component" value="Unassembled WGS sequence"/>
</dbReference>
<name>A0ABW4UZI5_9BACL</name>
<evidence type="ECO:0000259" key="1">
    <source>
        <dbReference type="Pfam" id="PF20720"/>
    </source>
</evidence>
<organism evidence="2 3">
    <name type="scientific">Paenibacillus nicotianae</name>
    <dbReference type="NCBI Taxonomy" id="1526551"/>
    <lineage>
        <taxon>Bacteria</taxon>
        <taxon>Bacillati</taxon>
        <taxon>Bacillota</taxon>
        <taxon>Bacilli</taxon>
        <taxon>Bacillales</taxon>
        <taxon>Paenibacillaceae</taxon>
        <taxon>Paenibacillus</taxon>
    </lineage>
</organism>
<accession>A0ABW4UZI5</accession>
<evidence type="ECO:0000313" key="2">
    <source>
        <dbReference type="EMBL" id="MFD1991901.1"/>
    </source>
</evidence>
<feature type="domain" description="Novel STAND NTPase 3" evidence="1">
    <location>
        <begin position="190"/>
        <end position="305"/>
    </location>
</feature>